<proteinExistence type="predicted"/>
<keyword evidence="1" id="KW-0812">Transmembrane</keyword>
<evidence type="ECO:0000313" key="4">
    <source>
        <dbReference type="Proteomes" id="UP000011087"/>
    </source>
</evidence>
<dbReference type="KEGG" id="gtt:GUITHDRAFT_99734"/>
<evidence type="ECO:0000313" key="2">
    <source>
        <dbReference type="EMBL" id="EKX55105.1"/>
    </source>
</evidence>
<protein>
    <submittedName>
        <fullName evidence="2 3">Uncharacterized protein</fullName>
    </submittedName>
</protein>
<dbReference type="AlphaFoldDB" id="L1K3R1"/>
<name>L1K3R1_GUITC</name>
<dbReference type="Proteomes" id="UP000011087">
    <property type="component" value="Unassembled WGS sequence"/>
</dbReference>
<keyword evidence="1" id="KW-0472">Membrane</keyword>
<reference evidence="2 4" key="1">
    <citation type="journal article" date="2012" name="Nature">
        <title>Algal genomes reveal evolutionary mosaicism and the fate of nucleomorphs.</title>
        <authorList>
            <consortium name="DOE Joint Genome Institute"/>
            <person name="Curtis B.A."/>
            <person name="Tanifuji G."/>
            <person name="Burki F."/>
            <person name="Gruber A."/>
            <person name="Irimia M."/>
            <person name="Maruyama S."/>
            <person name="Arias M.C."/>
            <person name="Ball S.G."/>
            <person name="Gile G.H."/>
            <person name="Hirakawa Y."/>
            <person name="Hopkins J.F."/>
            <person name="Kuo A."/>
            <person name="Rensing S.A."/>
            <person name="Schmutz J."/>
            <person name="Symeonidi A."/>
            <person name="Elias M."/>
            <person name="Eveleigh R.J."/>
            <person name="Herman E.K."/>
            <person name="Klute M.J."/>
            <person name="Nakayama T."/>
            <person name="Obornik M."/>
            <person name="Reyes-Prieto A."/>
            <person name="Armbrust E.V."/>
            <person name="Aves S.J."/>
            <person name="Beiko R.G."/>
            <person name="Coutinho P."/>
            <person name="Dacks J.B."/>
            <person name="Durnford D.G."/>
            <person name="Fast N.M."/>
            <person name="Green B.R."/>
            <person name="Grisdale C.J."/>
            <person name="Hempel F."/>
            <person name="Henrissat B."/>
            <person name="Hoppner M.P."/>
            <person name="Ishida K."/>
            <person name="Kim E."/>
            <person name="Koreny L."/>
            <person name="Kroth P.G."/>
            <person name="Liu Y."/>
            <person name="Malik S.B."/>
            <person name="Maier U.G."/>
            <person name="McRose D."/>
            <person name="Mock T."/>
            <person name="Neilson J.A."/>
            <person name="Onodera N.T."/>
            <person name="Poole A.M."/>
            <person name="Pritham E.J."/>
            <person name="Richards T.A."/>
            <person name="Rocap G."/>
            <person name="Roy S.W."/>
            <person name="Sarai C."/>
            <person name="Schaack S."/>
            <person name="Shirato S."/>
            <person name="Slamovits C.H."/>
            <person name="Spencer D.F."/>
            <person name="Suzuki S."/>
            <person name="Worden A.Z."/>
            <person name="Zauner S."/>
            <person name="Barry K."/>
            <person name="Bell C."/>
            <person name="Bharti A.K."/>
            <person name="Crow J.A."/>
            <person name="Grimwood J."/>
            <person name="Kramer R."/>
            <person name="Lindquist E."/>
            <person name="Lucas S."/>
            <person name="Salamov A."/>
            <person name="McFadden G.I."/>
            <person name="Lane C.E."/>
            <person name="Keeling P.J."/>
            <person name="Gray M.W."/>
            <person name="Grigoriev I.V."/>
            <person name="Archibald J.M."/>
        </authorList>
    </citation>
    <scope>NUCLEOTIDE SEQUENCE</scope>
    <source>
        <strain evidence="2 4">CCMP2712</strain>
    </source>
</reference>
<sequence>MSHQRKASALSFLGGALCGLGWLMFVDALCVGGFLTSGDDLYTCTMTATPVCLATLFILTLNITSVDDMRESYFSYGLYALSWGPSSILYMAAGQDELHGSHGSTAL</sequence>
<feature type="transmembrane region" description="Helical" evidence="1">
    <location>
        <begin position="41"/>
        <end position="61"/>
    </location>
</feature>
<dbReference type="HOGENOM" id="CLU_2215007_0_0_1"/>
<organism evidence="2">
    <name type="scientific">Guillardia theta (strain CCMP2712)</name>
    <name type="common">Cryptophyte</name>
    <dbReference type="NCBI Taxonomy" id="905079"/>
    <lineage>
        <taxon>Eukaryota</taxon>
        <taxon>Cryptophyceae</taxon>
        <taxon>Pyrenomonadales</taxon>
        <taxon>Geminigeraceae</taxon>
        <taxon>Guillardia</taxon>
    </lineage>
</organism>
<reference evidence="4" key="2">
    <citation type="submission" date="2012-11" db="EMBL/GenBank/DDBJ databases">
        <authorList>
            <person name="Kuo A."/>
            <person name="Curtis B.A."/>
            <person name="Tanifuji G."/>
            <person name="Burki F."/>
            <person name="Gruber A."/>
            <person name="Irimia M."/>
            <person name="Maruyama S."/>
            <person name="Arias M.C."/>
            <person name="Ball S.G."/>
            <person name="Gile G.H."/>
            <person name="Hirakawa Y."/>
            <person name="Hopkins J.F."/>
            <person name="Rensing S.A."/>
            <person name="Schmutz J."/>
            <person name="Symeonidi A."/>
            <person name="Elias M."/>
            <person name="Eveleigh R.J."/>
            <person name="Herman E.K."/>
            <person name="Klute M.J."/>
            <person name="Nakayama T."/>
            <person name="Obornik M."/>
            <person name="Reyes-Prieto A."/>
            <person name="Armbrust E.V."/>
            <person name="Aves S.J."/>
            <person name="Beiko R.G."/>
            <person name="Coutinho P."/>
            <person name="Dacks J.B."/>
            <person name="Durnford D.G."/>
            <person name="Fast N.M."/>
            <person name="Green B.R."/>
            <person name="Grisdale C."/>
            <person name="Hempe F."/>
            <person name="Henrissat B."/>
            <person name="Hoppner M.P."/>
            <person name="Ishida K.-I."/>
            <person name="Kim E."/>
            <person name="Koreny L."/>
            <person name="Kroth P.G."/>
            <person name="Liu Y."/>
            <person name="Malik S.-B."/>
            <person name="Maier U.G."/>
            <person name="McRose D."/>
            <person name="Mock T."/>
            <person name="Neilson J.A."/>
            <person name="Onodera N.T."/>
            <person name="Poole A.M."/>
            <person name="Pritham E.J."/>
            <person name="Richards T.A."/>
            <person name="Rocap G."/>
            <person name="Roy S.W."/>
            <person name="Sarai C."/>
            <person name="Schaack S."/>
            <person name="Shirato S."/>
            <person name="Slamovits C.H."/>
            <person name="Spencer D.F."/>
            <person name="Suzuki S."/>
            <person name="Worden A.Z."/>
            <person name="Zauner S."/>
            <person name="Barry K."/>
            <person name="Bell C."/>
            <person name="Bharti A.K."/>
            <person name="Crow J.A."/>
            <person name="Grimwood J."/>
            <person name="Kramer R."/>
            <person name="Lindquist E."/>
            <person name="Lucas S."/>
            <person name="Salamov A."/>
            <person name="McFadden G.I."/>
            <person name="Lane C.E."/>
            <person name="Keeling P.J."/>
            <person name="Gray M.W."/>
            <person name="Grigoriev I.V."/>
            <person name="Archibald J.M."/>
        </authorList>
    </citation>
    <scope>NUCLEOTIDE SEQUENCE</scope>
    <source>
        <strain evidence="4">CCMP2712</strain>
    </source>
</reference>
<dbReference type="EMBL" id="JH992966">
    <property type="protein sequence ID" value="EKX55105.1"/>
    <property type="molecule type" value="Genomic_DNA"/>
</dbReference>
<dbReference type="PaxDb" id="55529-EKX55105"/>
<keyword evidence="1" id="KW-1133">Transmembrane helix</keyword>
<dbReference type="GeneID" id="17311693"/>
<evidence type="ECO:0000256" key="1">
    <source>
        <dbReference type="SAM" id="Phobius"/>
    </source>
</evidence>
<evidence type="ECO:0000313" key="3">
    <source>
        <dbReference type="EnsemblProtists" id="EKX55105"/>
    </source>
</evidence>
<keyword evidence="4" id="KW-1185">Reference proteome</keyword>
<reference evidence="3" key="3">
    <citation type="submission" date="2015-06" db="UniProtKB">
        <authorList>
            <consortium name="EnsemblProtists"/>
        </authorList>
    </citation>
    <scope>IDENTIFICATION</scope>
</reference>
<dbReference type="EnsemblProtists" id="EKX55105">
    <property type="protein sequence ID" value="EKX55105"/>
    <property type="gene ID" value="GUITHDRAFT_99734"/>
</dbReference>
<accession>L1K3R1</accession>
<feature type="transmembrane region" description="Helical" evidence="1">
    <location>
        <begin position="12"/>
        <end position="35"/>
    </location>
</feature>
<gene>
    <name evidence="2" type="ORF">GUITHDRAFT_99734</name>
</gene>
<feature type="transmembrane region" description="Helical" evidence="1">
    <location>
        <begin position="73"/>
        <end position="93"/>
    </location>
</feature>
<dbReference type="RefSeq" id="XP_005842085.1">
    <property type="nucleotide sequence ID" value="XM_005842028.1"/>
</dbReference>